<evidence type="ECO:0000259" key="8">
    <source>
        <dbReference type="Pfam" id="PF08281"/>
    </source>
</evidence>
<dbReference type="InterPro" id="IPR000838">
    <property type="entry name" value="RNA_pol_sigma70_ECF_CS"/>
</dbReference>
<dbReference type="Pfam" id="PF04542">
    <property type="entry name" value="Sigma70_r2"/>
    <property type="match status" value="1"/>
</dbReference>
<protein>
    <recommendedName>
        <fullName evidence="6">RNA polymerase sigma factor</fullName>
    </recommendedName>
</protein>
<dbReference type="Gene3D" id="1.10.10.10">
    <property type="entry name" value="Winged helix-like DNA-binding domain superfamily/Winged helix DNA-binding domain"/>
    <property type="match status" value="1"/>
</dbReference>
<evidence type="ECO:0000256" key="2">
    <source>
        <dbReference type="ARBA" id="ARBA00023015"/>
    </source>
</evidence>
<dbReference type="InterPro" id="IPR013324">
    <property type="entry name" value="RNA_pol_sigma_r3/r4-like"/>
</dbReference>
<dbReference type="PROSITE" id="PS01063">
    <property type="entry name" value="SIGMA70_ECF"/>
    <property type="match status" value="1"/>
</dbReference>
<dbReference type="EMBL" id="JBHUMJ010000005">
    <property type="protein sequence ID" value="MFD2702530.1"/>
    <property type="molecule type" value="Genomic_DNA"/>
</dbReference>
<dbReference type="Pfam" id="PF08281">
    <property type="entry name" value="Sigma70_r4_2"/>
    <property type="match status" value="1"/>
</dbReference>
<dbReference type="InterPro" id="IPR039425">
    <property type="entry name" value="RNA_pol_sigma-70-like"/>
</dbReference>
<dbReference type="InterPro" id="IPR013249">
    <property type="entry name" value="RNA_pol_sigma70_r4_t2"/>
</dbReference>
<gene>
    <name evidence="9" type="ORF">ACFSVM_18860</name>
</gene>
<keyword evidence="3 6" id="KW-0731">Sigma factor</keyword>
<dbReference type="RefSeq" id="WP_379263876.1">
    <property type="nucleotide sequence ID" value="NZ_JBHUMJ010000005.1"/>
</dbReference>
<dbReference type="SUPFAM" id="SSF88946">
    <property type="entry name" value="Sigma2 domain of RNA polymerase sigma factors"/>
    <property type="match status" value="1"/>
</dbReference>
<dbReference type="InterPro" id="IPR036388">
    <property type="entry name" value="WH-like_DNA-bd_sf"/>
</dbReference>
<feature type="domain" description="RNA polymerase sigma factor 70 region 4 type 2" evidence="8">
    <location>
        <begin position="122"/>
        <end position="173"/>
    </location>
</feature>
<evidence type="ECO:0000313" key="9">
    <source>
        <dbReference type="EMBL" id="MFD2702530.1"/>
    </source>
</evidence>
<keyword evidence="4 6" id="KW-0238">DNA-binding</keyword>
<dbReference type="InterPro" id="IPR007627">
    <property type="entry name" value="RNA_pol_sigma70_r2"/>
</dbReference>
<name>A0ABW5SVA4_9BACL</name>
<dbReference type="Proteomes" id="UP001597540">
    <property type="component" value="Unassembled WGS sequence"/>
</dbReference>
<dbReference type="Gene3D" id="1.10.1740.10">
    <property type="match status" value="1"/>
</dbReference>
<organism evidence="9 10">
    <name type="scientific">Paenibacillus shunpengii</name>
    <dbReference type="NCBI Taxonomy" id="2054424"/>
    <lineage>
        <taxon>Bacteria</taxon>
        <taxon>Bacillati</taxon>
        <taxon>Bacillota</taxon>
        <taxon>Bacilli</taxon>
        <taxon>Bacillales</taxon>
        <taxon>Paenibacillaceae</taxon>
        <taxon>Paenibacillus</taxon>
    </lineage>
</organism>
<evidence type="ECO:0000313" key="10">
    <source>
        <dbReference type="Proteomes" id="UP001597540"/>
    </source>
</evidence>
<dbReference type="SUPFAM" id="SSF88659">
    <property type="entry name" value="Sigma3 and sigma4 domains of RNA polymerase sigma factors"/>
    <property type="match status" value="1"/>
</dbReference>
<sequence>MEDTHSIEEQQIIADILNGNKQLYSVIVNRYKHRIFCFIQGMGIPREDAEDLVQETFIRAYRKLASHRLDSSFSAWLYKIAVNQAIDARRRQKTWLPQEYIAHKEALNTPENLMLQSEMISEVHALLQVLKDEERLVILLRYTNELSYEEIANITGLSSHQVRNRLHRAKKRMKKALTEEVRDYELLEASSNGR</sequence>
<keyword evidence="10" id="KW-1185">Reference proteome</keyword>
<dbReference type="NCBIfam" id="TIGR02937">
    <property type="entry name" value="sigma70-ECF"/>
    <property type="match status" value="1"/>
</dbReference>
<dbReference type="InterPro" id="IPR014284">
    <property type="entry name" value="RNA_pol_sigma-70_dom"/>
</dbReference>
<accession>A0ABW5SVA4</accession>
<evidence type="ECO:0000256" key="6">
    <source>
        <dbReference type="RuleBase" id="RU000716"/>
    </source>
</evidence>
<dbReference type="InterPro" id="IPR013325">
    <property type="entry name" value="RNA_pol_sigma_r2"/>
</dbReference>
<evidence type="ECO:0000256" key="4">
    <source>
        <dbReference type="ARBA" id="ARBA00023125"/>
    </source>
</evidence>
<proteinExistence type="inferred from homology"/>
<feature type="domain" description="RNA polymerase sigma-70 region 2" evidence="7">
    <location>
        <begin position="28"/>
        <end position="93"/>
    </location>
</feature>
<dbReference type="PANTHER" id="PTHR43133:SF51">
    <property type="entry name" value="RNA POLYMERASE SIGMA FACTOR"/>
    <property type="match status" value="1"/>
</dbReference>
<keyword evidence="2 6" id="KW-0805">Transcription regulation</keyword>
<reference evidence="10" key="1">
    <citation type="journal article" date="2019" name="Int. J. Syst. Evol. Microbiol.">
        <title>The Global Catalogue of Microorganisms (GCM) 10K type strain sequencing project: providing services to taxonomists for standard genome sequencing and annotation.</title>
        <authorList>
            <consortium name="The Broad Institute Genomics Platform"/>
            <consortium name="The Broad Institute Genome Sequencing Center for Infectious Disease"/>
            <person name="Wu L."/>
            <person name="Ma J."/>
        </authorList>
    </citation>
    <scope>NUCLEOTIDE SEQUENCE [LARGE SCALE GENOMIC DNA]</scope>
    <source>
        <strain evidence="10">KCTC 33849</strain>
    </source>
</reference>
<evidence type="ECO:0000256" key="1">
    <source>
        <dbReference type="ARBA" id="ARBA00010641"/>
    </source>
</evidence>
<evidence type="ECO:0000256" key="5">
    <source>
        <dbReference type="ARBA" id="ARBA00023163"/>
    </source>
</evidence>
<dbReference type="CDD" id="cd06171">
    <property type="entry name" value="Sigma70_r4"/>
    <property type="match status" value="1"/>
</dbReference>
<evidence type="ECO:0000256" key="3">
    <source>
        <dbReference type="ARBA" id="ARBA00023082"/>
    </source>
</evidence>
<dbReference type="PANTHER" id="PTHR43133">
    <property type="entry name" value="RNA POLYMERASE ECF-TYPE SIGMA FACTO"/>
    <property type="match status" value="1"/>
</dbReference>
<keyword evidence="5 6" id="KW-0804">Transcription</keyword>
<comment type="caution">
    <text evidence="9">The sequence shown here is derived from an EMBL/GenBank/DDBJ whole genome shotgun (WGS) entry which is preliminary data.</text>
</comment>
<evidence type="ECO:0000259" key="7">
    <source>
        <dbReference type="Pfam" id="PF04542"/>
    </source>
</evidence>
<comment type="similarity">
    <text evidence="1 6">Belongs to the sigma-70 factor family. ECF subfamily.</text>
</comment>